<keyword evidence="5" id="KW-1185">Reference proteome</keyword>
<dbReference type="AlphaFoldDB" id="A0A8S1CWZ8"/>
<dbReference type="SMART" id="SM00034">
    <property type="entry name" value="CLECT"/>
    <property type="match status" value="5"/>
</dbReference>
<dbReference type="Pfam" id="PF00059">
    <property type="entry name" value="Lectin_C"/>
    <property type="match status" value="4"/>
</dbReference>
<dbReference type="CDD" id="cd00037">
    <property type="entry name" value="CLECT"/>
    <property type="match status" value="5"/>
</dbReference>
<feature type="signal peptide" evidence="2">
    <location>
        <begin position="1"/>
        <end position="22"/>
    </location>
</feature>
<evidence type="ECO:0000256" key="2">
    <source>
        <dbReference type="SAM" id="SignalP"/>
    </source>
</evidence>
<dbReference type="SUPFAM" id="SSF56436">
    <property type="entry name" value="C-type lectin-like"/>
    <property type="match status" value="5"/>
</dbReference>
<dbReference type="PANTHER" id="PTHR22802">
    <property type="entry name" value="C-TYPE LECTIN SUPERFAMILY MEMBER"/>
    <property type="match status" value="1"/>
</dbReference>
<name>A0A8S1CWZ8_9INSE</name>
<dbReference type="InterPro" id="IPR051004">
    <property type="entry name" value="DC-SIGN_domain-containing"/>
</dbReference>
<dbReference type="Proteomes" id="UP000494165">
    <property type="component" value="Unassembled WGS sequence"/>
</dbReference>
<proteinExistence type="predicted"/>
<accession>A0A8S1CWZ8</accession>
<evidence type="ECO:0000256" key="1">
    <source>
        <dbReference type="SAM" id="MobiDB-lite"/>
    </source>
</evidence>
<organism evidence="4 5">
    <name type="scientific">Cloeon dipterum</name>
    <dbReference type="NCBI Taxonomy" id="197152"/>
    <lineage>
        <taxon>Eukaryota</taxon>
        <taxon>Metazoa</taxon>
        <taxon>Ecdysozoa</taxon>
        <taxon>Arthropoda</taxon>
        <taxon>Hexapoda</taxon>
        <taxon>Insecta</taxon>
        <taxon>Pterygota</taxon>
        <taxon>Palaeoptera</taxon>
        <taxon>Ephemeroptera</taxon>
        <taxon>Pisciforma</taxon>
        <taxon>Baetidae</taxon>
        <taxon>Cloeon</taxon>
    </lineage>
</organism>
<dbReference type="Gene3D" id="3.10.100.10">
    <property type="entry name" value="Mannose-Binding Protein A, subunit A"/>
    <property type="match status" value="5"/>
</dbReference>
<feature type="compositionally biased region" description="Polar residues" evidence="1">
    <location>
        <begin position="72"/>
        <end position="87"/>
    </location>
</feature>
<feature type="domain" description="C-type lectin" evidence="3">
    <location>
        <begin position="620"/>
        <end position="742"/>
    </location>
</feature>
<reference evidence="4 5" key="1">
    <citation type="submission" date="2020-04" db="EMBL/GenBank/DDBJ databases">
        <authorList>
            <person name="Alioto T."/>
            <person name="Alioto T."/>
            <person name="Gomez Garrido J."/>
        </authorList>
    </citation>
    <scope>NUCLEOTIDE SEQUENCE [LARGE SCALE GENOMIC DNA]</scope>
</reference>
<dbReference type="EMBL" id="CADEPI010000110">
    <property type="protein sequence ID" value="CAB3375300.1"/>
    <property type="molecule type" value="Genomic_DNA"/>
</dbReference>
<feature type="domain" description="C-type lectin" evidence="3">
    <location>
        <begin position="954"/>
        <end position="1080"/>
    </location>
</feature>
<feature type="domain" description="C-type lectin" evidence="3">
    <location>
        <begin position="448"/>
        <end position="564"/>
    </location>
</feature>
<keyword evidence="2" id="KW-0732">Signal</keyword>
<dbReference type="PANTHER" id="PTHR22802:SF458">
    <property type="entry name" value="C-TYPE LECTIN DOMAIN-CONTAINING PROTEIN"/>
    <property type="match status" value="1"/>
</dbReference>
<dbReference type="PROSITE" id="PS50041">
    <property type="entry name" value="C_TYPE_LECTIN_2"/>
    <property type="match status" value="5"/>
</dbReference>
<gene>
    <name evidence="4" type="ORF">CLODIP_2_CD05780</name>
</gene>
<comment type="caution">
    <text evidence="4">The sequence shown here is derived from an EMBL/GenBank/DDBJ whole genome shotgun (WGS) entry which is preliminary data.</text>
</comment>
<dbReference type="OrthoDB" id="538816at2759"/>
<feature type="chain" id="PRO_5035938465" description="C-type lectin domain-containing protein" evidence="2">
    <location>
        <begin position="23"/>
        <end position="1081"/>
    </location>
</feature>
<evidence type="ECO:0000313" key="4">
    <source>
        <dbReference type="EMBL" id="CAB3375300.1"/>
    </source>
</evidence>
<evidence type="ECO:0000313" key="5">
    <source>
        <dbReference type="Proteomes" id="UP000494165"/>
    </source>
</evidence>
<feature type="domain" description="C-type lectin" evidence="3">
    <location>
        <begin position="281"/>
        <end position="401"/>
    </location>
</feature>
<protein>
    <recommendedName>
        <fullName evidence="3">C-type lectin domain-containing protein</fullName>
    </recommendedName>
</protein>
<dbReference type="InterPro" id="IPR016186">
    <property type="entry name" value="C-type_lectin-like/link_sf"/>
</dbReference>
<feature type="domain" description="C-type lectin" evidence="3">
    <location>
        <begin position="783"/>
        <end position="915"/>
    </location>
</feature>
<feature type="region of interest" description="Disordered" evidence="1">
    <location>
        <begin position="65"/>
        <end position="103"/>
    </location>
</feature>
<evidence type="ECO:0000259" key="3">
    <source>
        <dbReference type="PROSITE" id="PS50041"/>
    </source>
</evidence>
<dbReference type="InterPro" id="IPR001304">
    <property type="entry name" value="C-type_lectin-like"/>
</dbReference>
<dbReference type="InterPro" id="IPR016187">
    <property type="entry name" value="CTDL_fold"/>
</dbReference>
<sequence>MLWISLIAPLIALCALITETTANPSRVQIKIIKVRKTRPRRIQIKKCCSSSLPRCNVTTMAITRPDTKSTAESRTTNAIQLSSSNQDTTPPTIPEEKTTAGVSEEVTTLSSGADTLQSDPTTILQTTTLGLAPTDTTTTVESVESIATRANTPTPSVALPTTPSVALQSTTKEATTQTTTLMISTATATRTTTKPPLASSTETASTTILISKTTTTPTTTTTATLMSTTTTTTTTTTASTTVPPCIPYICKPDATKLDAKGLVDPKAVTNGVLRPACDRLYLFSTDKKAWADAASQCCTYGMSLITVESWQRLSCISDLMNSGDGFGLAGEYLTSLSDYQKEGSHVWCNGNNTMLGNLTWNTGEPSGQEEDCGSIQIGPGPLKSNVINDANCASTVNYLCEVPITTTTKPPCLHYTCEKKASYLDTNDFIDPSTPIDGKLRLACNRMYFFSDAQKNWQEAASECCSRNMQLLSIEDAREIMCLGTMLARSNYGGFGGPWWTAGSDEFHEGHFTWCTANTAKNVSSDFKFGSGEPNNAGGNENCIEMVVGGGTPPANIYFNDRPCVTYRAKFVCETFSPSCPFPQCPTSVPCQTDAAKLENSKKWKSNADGVFRSACGSQYFISKVGKSRNDAETECCKYGMKLMSIESFQELACIADMNKAEFKNTGDRFWTSGVNTGFGCEFNYGFCGTKTLLYQNFSNWLPNEPSSPLEERCVEVKLEYDPKLIYINDLSCTESRYFICEGNQPECAPTCPSKSTCVKDNSLFNSKGELLNTASYGRWATGSEKTYLYATNNKLSWTNAYVMCCKLGMDLVSVETDLEMKAIFDLNNNDVLLKYNTEFWTSGTQLDCNFHYTYCSSNTTFYRNDSKWKSGEPNNIDEQQWCVLSHFGPSASYGISQAWLADETCTDSLGYICEMPSKACTSATCYDYNCTVDPAKASQVTAMTGPDGKFQTFCGKKYFYHKDSKNYKDAFYECCKFGMKLVSVETNAERECIHNGFKSAGWGTGAVWTSGTFDGIGCVRSAGWCPDGTLISKDILWGSGEPNFPYVESCVNLFVNGGDAATTFLNDMACGPAIRFLCEE</sequence>